<dbReference type="EMBL" id="BNBD01000009">
    <property type="protein sequence ID" value="GHF57936.1"/>
    <property type="molecule type" value="Genomic_DNA"/>
</dbReference>
<evidence type="ECO:0000313" key="3">
    <source>
        <dbReference type="EMBL" id="GHF57936.1"/>
    </source>
</evidence>
<feature type="transmembrane region" description="Helical" evidence="2">
    <location>
        <begin position="35"/>
        <end position="61"/>
    </location>
</feature>
<evidence type="ECO:0000313" key="4">
    <source>
        <dbReference type="Proteomes" id="UP000638313"/>
    </source>
</evidence>
<reference evidence="3" key="2">
    <citation type="submission" date="2020-09" db="EMBL/GenBank/DDBJ databases">
        <authorList>
            <person name="Sun Q."/>
            <person name="Ohkuma M."/>
        </authorList>
    </citation>
    <scope>NUCLEOTIDE SEQUENCE</scope>
    <source>
        <strain evidence="3">JCM 4059</strain>
    </source>
</reference>
<keyword evidence="2" id="KW-1133">Transmembrane helix</keyword>
<keyword evidence="2" id="KW-0472">Membrane</keyword>
<comment type="caution">
    <text evidence="3">The sequence shown here is derived from an EMBL/GenBank/DDBJ whole genome shotgun (WGS) entry which is preliminary data.</text>
</comment>
<dbReference type="RefSeq" id="WP_190131386.1">
    <property type="nucleotide sequence ID" value="NZ_BNBD01000009.1"/>
</dbReference>
<dbReference type="AlphaFoldDB" id="A0A919B651"/>
<feature type="transmembrane region" description="Helical" evidence="2">
    <location>
        <begin position="197"/>
        <end position="218"/>
    </location>
</feature>
<feature type="transmembrane region" description="Helical" evidence="2">
    <location>
        <begin position="155"/>
        <end position="176"/>
    </location>
</feature>
<feature type="region of interest" description="Disordered" evidence="1">
    <location>
        <begin position="1"/>
        <end position="21"/>
    </location>
</feature>
<protein>
    <submittedName>
        <fullName evidence="3">Uncharacterized protein</fullName>
    </submittedName>
</protein>
<proteinExistence type="predicted"/>
<sequence>MTQQAEPHAISDDTTGVAPRRADGTTRHVIRHDGFGAAFCASMAALSAEVVIAGTAGVLFLLSREHDGIPKSILPAALATLGGLLLTVLLSGFVTAAAVMPALSLARREARRRSRKETALWTAGAVPVVSAAAVVVFGTVAALGSFSFARPLSYLIWWAALTVGLLPATLAAWSAARRFHEARAGSVARRVSRDGALAWLVIGAVGAAAYGTGLVKVYEPPRLTKSDLAGVWTDGRGGTVTLDNDGMAVAAGLDNFVWDGTGKDRPKDCDGSGTWAPMKDGGRVQGVSLRITSCELTRDWSLIGTEKEPRIFHEIGKPGSGKRYVLTKIVKHHKHKK</sequence>
<evidence type="ECO:0000256" key="2">
    <source>
        <dbReference type="SAM" id="Phobius"/>
    </source>
</evidence>
<feature type="transmembrane region" description="Helical" evidence="2">
    <location>
        <begin position="118"/>
        <end position="143"/>
    </location>
</feature>
<keyword evidence="2" id="KW-0812">Transmembrane</keyword>
<keyword evidence="4" id="KW-1185">Reference proteome</keyword>
<organism evidence="3 4">
    <name type="scientific">Streptomyces mashuensis</name>
    <dbReference type="NCBI Taxonomy" id="33904"/>
    <lineage>
        <taxon>Bacteria</taxon>
        <taxon>Bacillati</taxon>
        <taxon>Actinomycetota</taxon>
        <taxon>Actinomycetes</taxon>
        <taxon>Kitasatosporales</taxon>
        <taxon>Streptomycetaceae</taxon>
        <taxon>Streptomyces</taxon>
    </lineage>
</organism>
<gene>
    <name evidence="3" type="ORF">GCM10010218_44190</name>
</gene>
<feature type="transmembrane region" description="Helical" evidence="2">
    <location>
        <begin position="73"/>
        <end position="106"/>
    </location>
</feature>
<evidence type="ECO:0000256" key="1">
    <source>
        <dbReference type="SAM" id="MobiDB-lite"/>
    </source>
</evidence>
<name>A0A919B651_9ACTN</name>
<accession>A0A919B651</accession>
<dbReference type="Proteomes" id="UP000638313">
    <property type="component" value="Unassembled WGS sequence"/>
</dbReference>
<reference evidence="3" key="1">
    <citation type="journal article" date="2014" name="Int. J. Syst. Evol. Microbiol.">
        <title>Complete genome sequence of Corynebacterium casei LMG S-19264T (=DSM 44701T), isolated from a smear-ripened cheese.</title>
        <authorList>
            <consortium name="US DOE Joint Genome Institute (JGI-PGF)"/>
            <person name="Walter F."/>
            <person name="Albersmeier A."/>
            <person name="Kalinowski J."/>
            <person name="Ruckert C."/>
        </authorList>
    </citation>
    <scope>NUCLEOTIDE SEQUENCE</scope>
    <source>
        <strain evidence="3">JCM 4059</strain>
    </source>
</reference>